<dbReference type="Pfam" id="PF01370">
    <property type="entry name" value="Epimerase"/>
    <property type="match status" value="1"/>
</dbReference>
<keyword evidence="5" id="KW-1185">Reference proteome</keyword>
<dbReference type="SUPFAM" id="SSF51735">
    <property type="entry name" value="NAD(P)-binding Rossmann-fold domains"/>
    <property type="match status" value="1"/>
</dbReference>
<dbReference type="EMBL" id="JBHFEH010000009">
    <property type="protein sequence ID" value="KAL2056044.1"/>
    <property type="molecule type" value="Genomic_DNA"/>
</dbReference>
<dbReference type="PANTHER" id="PTHR10366:SF564">
    <property type="entry name" value="STEROL-4-ALPHA-CARBOXYLATE 3-DEHYDROGENASE, DECARBOXYLATING"/>
    <property type="match status" value="1"/>
</dbReference>
<proteinExistence type="inferred from homology"/>
<evidence type="ECO:0000256" key="2">
    <source>
        <dbReference type="ARBA" id="ARBA00023445"/>
    </source>
</evidence>
<evidence type="ECO:0000256" key="1">
    <source>
        <dbReference type="ARBA" id="ARBA00023002"/>
    </source>
</evidence>
<reference evidence="4 5" key="1">
    <citation type="submission" date="2024-09" db="EMBL/GenBank/DDBJ databases">
        <title>Rethinking Asexuality: The Enigmatic Case of Functional Sexual Genes in Lepraria (Stereocaulaceae).</title>
        <authorList>
            <person name="Doellman M."/>
            <person name="Sun Y."/>
            <person name="Barcenas-Pena A."/>
            <person name="Lumbsch H.T."/>
            <person name="Grewe F."/>
        </authorList>
    </citation>
    <scope>NUCLEOTIDE SEQUENCE [LARGE SCALE GENOMIC DNA]</scope>
    <source>
        <strain evidence="4 5">Grewe 0041</strain>
    </source>
</reference>
<dbReference type="Proteomes" id="UP001590951">
    <property type="component" value="Unassembled WGS sequence"/>
</dbReference>
<dbReference type="Gene3D" id="3.40.50.720">
    <property type="entry name" value="NAD(P)-binding Rossmann-like Domain"/>
    <property type="match status" value="1"/>
</dbReference>
<gene>
    <name evidence="4" type="ORF">ABVK25_003686</name>
</gene>
<name>A0ABR4BGX5_9LECA</name>
<keyword evidence="1" id="KW-0560">Oxidoreductase</keyword>
<protein>
    <recommendedName>
        <fullName evidence="3">NAD-dependent epimerase/dehydratase domain-containing protein</fullName>
    </recommendedName>
</protein>
<dbReference type="PANTHER" id="PTHR10366">
    <property type="entry name" value="NAD DEPENDENT EPIMERASE/DEHYDRATASE"/>
    <property type="match status" value="1"/>
</dbReference>
<comment type="similarity">
    <text evidence="2">Belongs to the NAD(P)-dependent epimerase/dehydratase family. Dihydroflavonol-4-reductase subfamily.</text>
</comment>
<dbReference type="InterPro" id="IPR050425">
    <property type="entry name" value="NAD(P)_dehydrat-like"/>
</dbReference>
<organism evidence="4 5">
    <name type="scientific">Lepraria finkii</name>
    <dbReference type="NCBI Taxonomy" id="1340010"/>
    <lineage>
        <taxon>Eukaryota</taxon>
        <taxon>Fungi</taxon>
        <taxon>Dikarya</taxon>
        <taxon>Ascomycota</taxon>
        <taxon>Pezizomycotina</taxon>
        <taxon>Lecanoromycetes</taxon>
        <taxon>OSLEUM clade</taxon>
        <taxon>Lecanoromycetidae</taxon>
        <taxon>Lecanorales</taxon>
        <taxon>Lecanorineae</taxon>
        <taxon>Stereocaulaceae</taxon>
        <taxon>Lepraria</taxon>
    </lineage>
</organism>
<dbReference type="InterPro" id="IPR036291">
    <property type="entry name" value="NAD(P)-bd_dom_sf"/>
</dbReference>
<comment type="caution">
    <text evidence="4">The sequence shown here is derived from an EMBL/GenBank/DDBJ whole genome shotgun (WGS) entry which is preliminary data.</text>
</comment>
<dbReference type="InterPro" id="IPR001509">
    <property type="entry name" value="Epimerase_deHydtase"/>
</dbReference>
<accession>A0ABR4BGX5</accession>
<evidence type="ECO:0000313" key="4">
    <source>
        <dbReference type="EMBL" id="KAL2056044.1"/>
    </source>
</evidence>
<evidence type="ECO:0000259" key="3">
    <source>
        <dbReference type="Pfam" id="PF01370"/>
    </source>
</evidence>
<evidence type="ECO:0000313" key="5">
    <source>
        <dbReference type="Proteomes" id="UP001590951"/>
    </source>
</evidence>
<feature type="domain" description="NAD-dependent epimerase/dehydratase" evidence="3">
    <location>
        <begin position="6"/>
        <end position="254"/>
    </location>
</feature>
<sequence>MTGEIVLVTGASGHMGFRAVVNALEAGYHVRAAVRNQAKADTILAAPSIKALVPGKKLTFVFVPDIIADGAYDGAVKDVTYILHIASPLAGAGDDYERDTIQPAVKGTSGVLKSALKAPTVKRIVITSSIVAVIPWNDFIMEETDQVFTADDRIPDSYPPFVHHFQAYAAAKTRALNVTDKFMETEKPHFEVSNIMPSFFIGKNELITDAKYILSGTNNVAFAPVLGRKSDFPNPGAMSHVDDVAKVHVLALDPKIKGNQNFGLMSGGVAGNKWADSIEIVKKHFPEAVKAGRLPANGAQPTKRLLIDTSKTDKILGIKQRSYEDAVVSVAEHYLELLEKAGGKVEILANDDL</sequence>